<dbReference type="InterPro" id="IPR008136">
    <property type="entry name" value="CinA_C"/>
</dbReference>
<dbReference type="EMBL" id="CAEZSZ010000050">
    <property type="protein sequence ID" value="CAB4554775.1"/>
    <property type="molecule type" value="Genomic_DNA"/>
</dbReference>
<name>A0A6J6JI99_9ZZZZ</name>
<protein>
    <submittedName>
        <fullName evidence="3">Unannotated protein</fullName>
    </submittedName>
</protein>
<sequence>MNVETVFSELQQRGFHLAIAESLTGGLLCAEFVSVPGSSKVLLGGIVAYQNDLKHELLGVSRALLENQGAVDPEVAAQMATGVRTKLANKTNTDESLVIGIATTGVAGPEPQGDIGVGTVYVAISGPSPIGESVYAYEFSGSRQEIREATVQGAVLALGECLAP</sequence>
<feature type="domain" description="CinA C-terminal" evidence="1">
    <location>
        <begin position="4"/>
        <end position="161"/>
    </location>
</feature>
<dbReference type="NCBIfam" id="TIGR00199">
    <property type="entry name" value="PncC_domain"/>
    <property type="match status" value="1"/>
</dbReference>
<gene>
    <name evidence="2" type="ORF">UFOPK1561_00536</name>
    <name evidence="3" type="ORF">UFOPK2044_00724</name>
    <name evidence="4" type="ORF">UFOPK2165_00601</name>
</gene>
<accession>A0A6J6JI99</accession>
<evidence type="ECO:0000313" key="2">
    <source>
        <dbReference type="EMBL" id="CAB4554775.1"/>
    </source>
</evidence>
<dbReference type="Gene3D" id="3.90.950.20">
    <property type="entry name" value="CinA-like"/>
    <property type="match status" value="1"/>
</dbReference>
<reference evidence="3" key="1">
    <citation type="submission" date="2020-05" db="EMBL/GenBank/DDBJ databases">
        <authorList>
            <person name="Chiriac C."/>
            <person name="Salcher M."/>
            <person name="Ghai R."/>
            <person name="Kavagutti S V."/>
        </authorList>
    </citation>
    <scope>NUCLEOTIDE SEQUENCE</scope>
</reference>
<dbReference type="SUPFAM" id="SSF142433">
    <property type="entry name" value="CinA-like"/>
    <property type="match status" value="1"/>
</dbReference>
<dbReference type="InterPro" id="IPR036653">
    <property type="entry name" value="CinA-like_C"/>
</dbReference>
<proteinExistence type="predicted"/>
<dbReference type="EMBL" id="CAEZWA010000096">
    <property type="protein sequence ID" value="CAB4645522.1"/>
    <property type="molecule type" value="Genomic_DNA"/>
</dbReference>
<organism evidence="3">
    <name type="scientific">freshwater metagenome</name>
    <dbReference type="NCBI Taxonomy" id="449393"/>
    <lineage>
        <taxon>unclassified sequences</taxon>
        <taxon>metagenomes</taxon>
        <taxon>ecological metagenomes</taxon>
    </lineage>
</organism>
<evidence type="ECO:0000259" key="1">
    <source>
        <dbReference type="Pfam" id="PF02464"/>
    </source>
</evidence>
<dbReference type="Pfam" id="PF02464">
    <property type="entry name" value="CinA"/>
    <property type="match status" value="1"/>
</dbReference>
<dbReference type="AlphaFoldDB" id="A0A6J6JI99"/>
<dbReference type="EMBL" id="CAEZVO010000104">
    <property type="protein sequence ID" value="CAB4636890.1"/>
    <property type="molecule type" value="Genomic_DNA"/>
</dbReference>
<evidence type="ECO:0000313" key="3">
    <source>
        <dbReference type="EMBL" id="CAB4636890.1"/>
    </source>
</evidence>
<evidence type="ECO:0000313" key="4">
    <source>
        <dbReference type="EMBL" id="CAB4645522.1"/>
    </source>
</evidence>